<feature type="transmembrane region" description="Helical" evidence="6">
    <location>
        <begin position="162"/>
        <end position="189"/>
    </location>
</feature>
<feature type="region of interest" description="Disordered" evidence="5">
    <location>
        <begin position="532"/>
        <end position="552"/>
    </location>
</feature>
<feature type="transmembrane region" description="Helical" evidence="6">
    <location>
        <begin position="334"/>
        <end position="354"/>
    </location>
</feature>
<keyword evidence="2 6" id="KW-0812">Transmembrane</keyword>
<dbReference type="EMBL" id="JACAZF010000001">
    <property type="protein sequence ID" value="KAF7315420.1"/>
    <property type="molecule type" value="Genomic_DNA"/>
</dbReference>
<name>A0A8H6TDE4_9AGAR</name>
<dbReference type="InterPro" id="IPR036259">
    <property type="entry name" value="MFS_trans_sf"/>
</dbReference>
<keyword evidence="4 6" id="KW-0472">Membrane</keyword>
<evidence type="ECO:0000259" key="7">
    <source>
        <dbReference type="PROSITE" id="PS50850"/>
    </source>
</evidence>
<dbReference type="SUPFAM" id="SSF103473">
    <property type="entry name" value="MFS general substrate transporter"/>
    <property type="match status" value="2"/>
</dbReference>
<feature type="transmembrane region" description="Helical" evidence="6">
    <location>
        <begin position="361"/>
        <end position="382"/>
    </location>
</feature>
<feature type="transmembrane region" description="Helical" evidence="6">
    <location>
        <begin position="423"/>
        <end position="445"/>
    </location>
</feature>
<keyword evidence="3 6" id="KW-1133">Transmembrane helix</keyword>
<feature type="domain" description="Major facilitator superfamily (MFS) profile" evidence="7">
    <location>
        <begin position="39"/>
        <end position="520"/>
    </location>
</feature>
<evidence type="ECO:0000313" key="8">
    <source>
        <dbReference type="EMBL" id="KAF7315420.1"/>
    </source>
</evidence>
<evidence type="ECO:0000256" key="2">
    <source>
        <dbReference type="ARBA" id="ARBA00022692"/>
    </source>
</evidence>
<evidence type="ECO:0000256" key="3">
    <source>
        <dbReference type="ARBA" id="ARBA00022989"/>
    </source>
</evidence>
<evidence type="ECO:0000256" key="1">
    <source>
        <dbReference type="ARBA" id="ARBA00004141"/>
    </source>
</evidence>
<evidence type="ECO:0000256" key="5">
    <source>
        <dbReference type="SAM" id="MobiDB-lite"/>
    </source>
</evidence>
<feature type="transmembrane region" description="Helical" evidence="6">
    <location>
        <begin position="305"/>
        <end position="328"/>
    </location>
</feature>
<evidence type="ECO:0000313" key="9">
    <source>
        <dbReference type="Proteomes" id="UP000636479"/>
    </source>
</evidence>
<dbReference type="PANTHER" id="PTHR23501:SF102">
    <property type="entry name" value="DRUG TRANSPORTER, PUTATIVE (AFU_ORTHOLOGUE AFUA_3G08530)-RELATED"/>
    <property type="match status" value="1"/>
</dbReference>
<feature type="transmembrane region" description="Helical" evidence="6">
    <location>
        <begin position="496"/>
        <end position="515"/>
    </location>
</feature>
<dbReference type="InterPro" id="IPR011701">
    <property type="entry name" value="MFS"/>
</dbReference>
<dbReference type="Gene3D" id="1.20.1250.20">
    <property type="entry name" value="MFS general substrate transporter like domains"/>
    <property type="match status" value="1"/>
</dbReference>
<proteinExistence type="predicted"/>
<dbReference type="RefSeq" id="XP_037225443.1">
    <property type="nucleotide sequence ID" value="XM_037357533.1"/>
</dbReference>
<accession>A0A8H6TDE4</accession>
<feature type="transmembrane region" description="Helical" evidence="6">
    <location>
        <begin position="388"/>
        <end position="411"/>
    </location>
</feature>
<dbReference type="GO" id="GO:0022857">
    <property type="term" value="F:transmembrane transporter activity"/>
    <property type="evidence" value="ECO:0007669"/>
    <property type="project" value="InterPro"/>
</dbReference>
<dbReference type="GO" id="GO:0005886">
    <property type="term" value="C:plasma membrane"/>
    <property type="evidence" value="ECO:0007669"/>
    <property type="project" value="TreeGrafter"/>
</dbReference>
<feature type="transmembrane region" description="Helical" evidence="6">
    <location>
        <begin position="233"/>
        <end position="252"/>
    </location>
</feature>
<feature type="compositionally biased region" description="Basic and acidic residues" evidence="5">
    <location>
        <begin position="532"/>
        <end position="542"/>
    </location>
</feature>
<gene>
    <name evidence="8" type="ORF">MIND_00056800</name>
</gene>
<dbReference type="GeneID" id="59340049"/>
<dbReference type="PROSITE" id="PS50850">
    <property type="entry name" value="MFS"/>
    <property type="match status" value="1"/>
</dbReference>
<evidence type="ECO:0000256" key="4">
    <source>
        <dbReference type="ARBA" id="ARBA00023136"/>
    </source>
</evidence>
<organism evidence="8 9">
    <name type="scientific">Mycena indigotica</name>
    <dbReference type="NCBI Taxonomy" id="2126181"/>
    <lineage>
        <taxon>Eukaryota</taxon>
        <taxon>Fungi</taxon>
        <taxon>Dikarya</taxon>
        <taxon>Basidiomycota</taxon>
        <taxon>Agaricomycotina</taxon>
        <taxon>Agaricomycetes</taxon>
        <taxon>Agaricomycetidae</taxon>
        <taxon>Agaricales</taxon>
        <taxon>Marasmiineae</taxon>
        <taxon>Mycenaceae</taxon>
        <taxon>Mycena</taxon>
    </lineage>
</organism>
<comment type="subcellular location">
    <subcellularLocation>
        <location evidence="1">Membrane</location>
        <topology evidence="1">Multi-pass membrane protein</topology>
    </subcellularLocation>
</comment>
<dbReference type="Pfam" id="PF07690">
    <property type="entry name" value="MFS_1"/>
    <property type="match status" value="1"/>
</dbReference>
<dbReference type="InterPro" id="IPR020846">
    <property type="entry name" value="MFS_dom"/>
</dbReference>
<dbReference type="PANTHER" id="PTHR23501">
    <property type="entry name" value="MAJOR FACILITATOR SUPERFAMILY"/>
    <property type="match status" value="1"/>
</dbReference>
<dbReference type="OrthoDB" id="3437016at2759"/>
<feature type="transmembrane region" description="Helical" evidence="6">
    <location>
        <begin position="195"/>
        <end position="217"/>
    </location>
</feature>
<comment type="caution">
    <text evidence="8">The sequence shown here is derived from an EMBL/GenBank/DDBJ whole genome shotgun (WGS) entry which is preliminary data.</text>
</comment>
<feature type="transmembrane region" description="Helical" evidence="6">
    <location>
        <begin position="264"/>
        <end position="284"/>
    </location>
</feature>
<keyword evidence="9" id="KW-1185">Reference proteome</keyword>
<protein>
    <submittedName>
        <fullName evidence="8">MFS domain-containing protein</fullName>
    </submittedName>
</protein>
<evidence type="ECO:0000256" key="6">
    <source>
        <dbReference type="SAM" id="Phobius"/>
    </source>
</evidence>
<dbReference type="Proteomes" id="UP000636479">
    <property type="component" value="Unassembled WGS sequence"/>
</dbReference>
<dbReference type="AlphaFoldDB" id="A0A8H6TDE4"/>
<feature type="transmembrane region" description="Helical" evidence="6">
    <location>
        <begin position="35"/>
        <end position="55"/>
    </location>
</feature>
<sequence>MTARPPSASIPATFSPVDELLATSTLKSSTPKTRAFWMSFVAIAVTTFLAALDLSGVGNVLPTMAKALNDEKGDFTWVGSGYALSSTAFMPLSGSLADALGRKPVMLISIGFFALGSALAGASQNMSMMIAARTVQGIGGGGILTLSEILVADLVPLSERGIYVGLIAIVWATASLLGPAIGGALASASGNAWRWLFYLNLPLTAIAAVLVILYLSVRTPPGTVRSKLAKVDWIGNAIVVVGTALAIIGLTWGGVRYPWRSAQVLAPLVIGLLLVLIFFVYELYVPQNPAVPRDIVSNRTSLSSLIAVGLHGIASIVLFQASFGATPLQAAVDFLPALFITTPSGFTASVVIAVTKKYRPANWFGWVVYIVAFALLGTAGGGTTKAKLYGYQVLAAVGTGVLYGAPMFSLLAPLPPNRAAAALALFSFTRSFTQAWGIAIGGTILQNELKRRLPAEFIGQFPAGAEIAYYSIPSIRFLEQPLRTQVEYAFEDSMAVIWRVMAGICGAGLVVSLFMKEVPMATAVDESYALEEKKKEGDKENLEPSVATEVQS</sequence>
<dbReference type="PRINTS" id="PR01036">
    <property type="entry name" value="TCRTETB"/>
</dbReference>
<reference evidence="8" key="1">
    <citation type="submission" date="2020-05" db="EMBL/GenBank/DDBJ databases">
        <title>Mycena genomes resolve the evolution of fungal bioluminescence.</title>
        <authorList>
            <person name="Tsai I.J."/>
        </authorList>
    </citation>
    <scope>NUCLEOTIDE SEQUENCE</scope>
    <source>
        <strain evidence="8">171206Taipei</strain>
    </source>
</reference>
<feature type="transmembrane region" description="Helical" evidence="6">
    <location>
        <begin position="105"/>
        <end position="123"/>
    </location>
</feature>